<dbReference type="RefSeq" id="WP_086787835.1">
    <property type="nucleotide sequence ID" value="NZ_JAGIOO010000001.1"/>
</dbReference>
<sequence>MPDKGFGAHRREHDPLAGALADGPFGRALDLAIQRSELSLEHIQREVRARGLQLDADTLSHWRVSAPRDAQVRPEIAALESVLGLPTGSLAALLADEDPADPSTDLALLRGRVKRPRLERLVVQEDYFLGAGFRHELLRAREVVRSKRDGVTRGFFYYHADDNTVPLPRIVPGGGCRLGRLRTDPTAGILLAELMLERPLAEGEIAVLDYELQFDHPRPATHHERRLPLGARDYLLQVHFDPAALPADCTGYLRPDQGGSTEQQLWLGRYHTCHLVAPNPQPGNYGIRWTTS</sequence>
<evidence type="ECO:0000313" key="1">
    <source>
        <dbReference type="EMBL" id="MBP2474261.1"/>
    </source>
</evidence>
<name>A0ABS5AD34_9PSEU</name>
<accession>A0ABS5AD34</accession>
<comment type="caution">
    <text evidence="1">The sequence shown here is derived from an EMBL/GenBank/DDBJ whole genome shotgun (WGS) entry which is preliminary data.</text>
</comment>
<evidence type="ECO:0000313" key="2">
    <source>
        <dbReference type="Proteomes" id="UP001519363"/>
    </source>
</evidence>
<organism evidence="1 2">
    <name type="scientific">Crossiella equi</name>
    <dbReference type="NCBI Taxonomy" id="130796"/>
    <lineage>
        <taxon>Bacteria</taxon>
        <taxon>Bacillati</taxon>
        <taxon>Actinomycetota</taxon>
        <taxon>Actinomycetes</taxon>
        <taxon>Pseudonocardiales</taxon>
        <taxon>Pseudonocardiaceae</taxon>
        <taxon>Crossiella</taxon>
    </lineage>
</organism>
<reference evidence="1 2" key="1">
    <citation type="submission" date="2021-03" db="EMBL/GenBank/DDBJ databases">
        <title>Sequencing the genomes of 1000 actinobacteria strains.</title>
        <authorList>
            <person name="Klenk H.-P."/>
        </authorList>
    </citation>
    <scope>NUCLEOTIDE SEQUENCE [LARGE SCALE GENOMIC DNA]</scope>
    <source>
        <strain evidence="1 2">DSM 44580</strain>
    </source>
</reference>
<keyword evidence="2" id="KW-1185">Reference proteome</keyword>
<proteinExistence type="predicted"/>
<gene>
    <name evidence="1" type="ORF">JOF53_003133</name>
</gene>
<dbReference type="EMBL" id="JAGIOO010000001">
    <property type="protein sequence ID" value="MBP2474261.1"/>
    <property type="molecule type" value="Genomic_DNA"/>
</dbReference>
<dbReference type="Proteomes" id="UP001519363">
    <property type="component" value="Unassembled WGS sequence"/>
</dbReference>
<protein>
    <submittedName>
        <fullName evidence="1">Uncharacterized protein</fullName>
    </submittedName>
</protein>